<reference evidence="1" key="1">
    <citation type="submission" date="2022-07" db="EMBL/GenBank/DDBJ databases">
        <title>Genome Sequence of Phlebia brevispora.</title>
        <authorList>
            <person name="Buettner E."/>
        </authorList>
    </citation>
    <scope>NUCLEOTIDE SEQUENCE</scope>
    <source>
        <strain evidence="1">MPL23</strain>
    </source>
</reference>
<sequence length="90" mass="9190">MVHTAQRVHASATCVLLSESVLLLVIGLSGMTLSFSSCEDTEEKLFELFDFLCSCSCFSSAASLALGTSSASTSASAPSKSASDTSTAVV</sequence>
<keyword evidence="2" id="KW-1185">Reference proteome</keyword>
<comment type="caution">
    <text evidence="1">The sequence shown here is derived from an EMBL/GenBank/DDBJ whole genome shotgun (WGS) entry which is preliminary data.</text>
</comment>
<name>A0ACC1RL19_9APHY</name>
<evidence type="ECO:0000313" key="1">
    <source>
        <dbReference type="EMBL" id="KAJ3519188.1"/>
    </source>
</evidence>
<gene>
    <name evidence="1" type="ORF">NM688_g9337</name>
</gene>
<accession>A0ACC1RL19</accession>
<dbReference type="EMBL" id="JANHOG010002870">
    <property type="protein sequence ID" value="KAJ3519188.1"/>
    <property type="molecule type" value="Genomic_DNA"/>
</dbReference>
<protein>
    <submittedName>
        <fullName evidence="1">Uncharacterized protein</fullName>
    </submittedName>
</protein>
<dbReference type="Proteomes" id="UP001148662">
    <property type="component" value="Unassembled WGS sequence"/>
</dbReference>
<proteinExistence type="predicted"/>
<organism evidence="1 2">
    <name type="scientific">Phlebia brevispora</name>
    <dbReference type="NCBI Taxonomy" id="194682"/>
    <lineage>
        <taxon>Eukaryota</taxon>
        <taxon>Fungi</taxon>
        <taxon>Dikarya</taxon>
        <taxon>Basidiomycota</taxon>
        <taxon>Agaricomycotina</taxon>
        <taxon>Agaricomycetes</taxon>
        <taxon>Polyporales</taxon>
        <taxon>Meruliaceae</taxon>
        <taxon>Phlebia</taxon>
    </lineage>
</organism>
<evidence type="ECO:0000313" key="2">
    <source>
        <dbReference type="Proteomes" id="UP001148662"/>
    </source>
</evidence>